<evidence type="ECO:0000259" key="4">
    <source>
        <dbReference type="Pfam" id="PF12327"/>
    </source>
</evidence>
<evidence type="ECO:0000256" key="1">
    <source>
        <dbReference type="ARBA" id="ARBA00022741"/>
    </source>
</evidence>
<feature type="domain" description="Cell division protein FtsZ C-terminal" evidence="4">
    <location>
        <begin position="1"/>
        <end position="55"/>
    </location>
</feature>
<dbReference type="PANTHER" id="PTHR30314">
    <property type="entry name" value="CELL DIVISION PROTEIN FTSZ-RELATED"/>
    <property type="match status" value="1"/>
</dbReference>
<dbReference type="GO" id="GO:0005737">
    <property type="term" value="C:cytoplasm"/>
    <property type="evidence" value="ECO:0007669"/>
    <property type="project" value="TreeGrafter"/>
</dbReference>
<dbReference type="GO" id="GO:0003924">
    <property type="term" value="F:GTPase activity"/>
    <property type="evidence" value="ECO:0007669"/>
    <property type="project" value="InterPro"/>
</dbReference>
<dbReference type="InterPro" id="IPR008280">
    <property type="entry name" value="Tub_FtsZ_C"/>
</dbReference>
<dbReference type="SUPFAM" id="SSF55307">
    <property type="entry name" value="Tubulin C-terminal domain-like"/>
    <property type="match status" value="1"/>
</dbReference>
<dbReference type="InterPro" id="IPR045061">
    <property type="entry name" value="FtsZ/CetZ"/>
</dbReference>
<reference evidence="5 6" key="1">
    <citation type="submission" date="2018-06" db="EMBL/GenBank/DDBJ databases">
        <authorList>
            <consortium name="Pathogen Informatics"/>
            <person name="Doyle S."/>
        </authorList>
    </citation>
    <scope>NUCLEOTIDE SEQUENCE [LARGE SCALE GENOMIC DNA]</scope>
    <source>
        <strain evidence="5 6">NCTC10702</strain>
    </source>
</reference>
<evidence type="ECO:0000313" key="5">
    <source>
        <dbReference type="EMBL" id="SUL34563.1"/>
    </source>
</evidence>
<keyword evidence="5" id="KW-0131">Cell cycle</keyword>
<protein>
    <submittedName>
        <fullName evidence="5">Cell division protein FtsZ</fullName>
    </submittedName>
</protein>
<keyword evidence="2" id="KW-0342">GTP-binding</keyword>
<dbReference type="InterPro" id="IPR024757">
    <property type="entry name" value="FtsZ_C"/>
</dbReference>
<dbReference type="GO" id="GO:0032153">
    <property type="term" value="C:cell division site"/>
    <property type="evidence" value="ECO:0007669"/>
    <property type="project" value="TreeGrafter"/>
</dbReference>
<dbReference type="PANTHER" id="PTHR30314:SF3">
    <property type="entry name" value="MITOCHONDRIAL DIVISION PROTEIN FSZA"/>
    <property type="match status" value="1"/>
</dbReference>
<proteinExistence type="predicted"/>
<evidence type="ECO:0000256" key="3">
    <source>
        <dbReference type="SAM" id="MobiDB-lite"/>
    </source>
</evidence>
<dbReference type="Gene3D" id="3.30.1330.20">
    <property type="entry name" value="Tubulin/FtsZ, C-terminal domain"/>
    <property type="match status" value="1"/>
</dbReference>
<evidence type="ECO:0000313" key="6">
    <source>
        <dbReference type="Proteomes" id="UP000254116"/>
    </source>
</evidence>
<dbReference type="EMBL" id="UHBY01000003">
    <property type="protein sequence ID" value="SUL34563.1"/>
    <property type="molecule type" value="Genomic_DNA"/>
</dbReference>
<sequence length="137" mass="14856">MNITGGESLSLFEAQEAADIVQDAADEDVNMIFGTVINPELQDEIVVTVIATGFDDKPTSHGRKSGSTGFGTSVNTSSNATSKDESFTSNSSNAQATDSVSEEHIQLKKMIFLASLEIEKKDVQEEQDVNRLIYIHK</sequence>
<name>A0A380EJ00_STAAU</name>
<keyword evidence="1" id="KW-0547">Nucleotide-binding</keyword>
<dbReference type="InterPro" id="IPR037103">
    <property type="entry name" value="Tubulin/FtsZ-like_C"/>
</dbReference>
<organism evidence="5 6">
    <name type="scientific">Staphylococcus aureus</name>
    <dbReference type="NCBI Taxonomy" id="1280"/>
    <lineage>
        <taxon>Bacteria</taxon>
        <taxon>Bacillati</taxon>
        <taxon>Bacillota</taxon>
        <taxon>Bacilli</taxon>
        <taxon>Bacillales</taxon>
        <taxon>Staphylococcaceae</taxon>
        <taxon>Staphylococcus</taxon>
    </lineage>
</organism>
<dbReference type="AlphaFoldDB" id="A0A380EJ00"/>
<feature type="compositionally biased region" description="Polar residues" evidence="3">
    <location>
        <begin position="65"/>
        <end position="99"/>
    </location>
</feature>
<dbReference type="Pfam" id="PF12327">
    <property type="entry name" value="FtsZ_C"/>
    <property type="match status" value="1"/>
</dbReference>
<accession>A0A380EJ00</accession>
<feature type="region of interest" description="Disordered" evidence="3">
    <location>
        <begin position="54"/>
        <end position="100"/>
    </location>
</feature>
<evidence type="ECO:0000256" key="2">
    <source>
        <dbReference type="ARBA" id="ARBA00023134"/>
    </source>
</evidence>
<gene>
    <name evidence="5" type="primary">ftsZ_2</name>
    <name evidence="5" type="ORF">NCTC10702_01875</name>
</gene>
<dbReference type="GO" id="GO:0051301">
    <property type="term" value="P:cell division"/>
    <property type="evidence" value="ECO:0007669"/>
    <property type="project" value="UniProtKB-KW"/>
</dbReference>
<dbReference type="Proteomes" id="UP000254116">
    <property type="component" value="Unassembled WGS sequence"/>
</dbReference>
<dbReference type="GO" id="GO:0005525">
    <property type="term" value="F:GTP binding"/>
    <property type="evidence" value="ECO:0007669"/>
    <property type="project" value="UniProtKB-KW"/>
</dbReference>
<keyword evidence="5" id="KW-0132">Cell division</keyword>